<sequence length="81" mass="8939">MIVLSRLGTRATTSDLETTGRGVRARRIPWEQVSDLWADQPNRWAEVVEAHLVDGSTVPLAGVPPADLPRLQELRQRATPG</sequence>
<dbReference type="InterPro" id="IPR019692">
    <property type="entry name" value="CFP-6_PH"/>
</dbReference>
<organism evidence="2 3">
    <name type="scientific">Serinicoccus hydrothermalis</name>
    <dbReference type="NCBI Taxonomy" id="1758689"/>
    <lineage>
        <taxon>Bacteria</taxon>
        <taxon>Bacillati</taxon>
        <taxon>Actinomycetota</taxon>
        <taxon>Actinomycetes</taxon>
        <taxon>Micrococcales</taxon>
        <taxon>Ornithinimicrobiaceae</taxon>
        <taxon>Serinicoccus</taxon>
    </lineage>
</organism>
<evidence type="ECO:0000259" key="1">
    <source>
        <dbReference type="Pfam" id="PF10756"/>
    </source>
</evidence>
<dbReference type="Pfam" id="PF10756">
    <property type="entry name" value="bPH_6"/>
    <property type="match status" value="1"/>
</dbReference>
<evidence type="ECO:0000313" key="3">
    <source>
        <dbReference type="Proteomes" id="UP000092482"/>
    </source>
</evidence>
<dbReference type="KEGG" id="serj:SGUI_0619"/>
<dbReference type="Proteomes" id="UP000092482">
    <property type="component" value="Chromosome"/>
</dbReference>
<protein>
    <recommendedName>
        <fullName evidence="1">Low molecular weight protein antigen 6 PH domain-containing protein</fullName>
    </recommendedName>
</protein>
<feature type="domain" description="Low molecular weight protein antigen 6 PH" evidence="1">
    <location>
        <begin position="7"/>
        <end position="80"/>
    </location>
</feature>
<keyword evidence="3" id="KW-1185">Reference proteome</keyword>
<accession>A0A1B1N9G2</accession>
<evidence type="ECO:0000313" key="2">
    <source>
        <dbReference type="EMBL" id="ANS78015.1"/>
    </source>
</evidence>
<gene>
    <name evidence="2" type="ORF">SGUI_0619</name>
</gene>
<dbReference type="AlphaFoldDB" id="A0A1B1N9G2"/>
<name>A0A1B1N9G2_9MICO</name>
<reference evidence="2 3" key="1">
    <citation type="submission" date="2016-03" db="EMBL/GenBank/DDBJ databases">
        <title>Shallow-sea hydrothermal system.</title>
        <authorList>
            <person name="Tang K."/>
        </authorList>
    </citation>
    <scope>NUCLEOTIDE SEQUENCE [LARGE SCALE GENOMIC DNA]</scope>
    <source>
        <strain evidence="2 3">JLT9</strain>
    </source>
</reference>
<proteinExistence type="predicted"/>
<dbReference type="EMBL" id="CP014989">
    <property type="protein sequence ID" value="ANS78015.1"/>
    <property type="molecule type" value="Genomic_DNA"/>
</dbReference>